<evidence type="ECO:0000313" key="2">
    <source>
        <dbReference type="EMBL" id="ORX85134.1"/>
    </source>
</evidence>
<dbReference type="Proteomes" id="UP000193944">
    <property type="component" value="Unassembled WGS sequence"/>
</dbReference>
<keyword evidence="3" id="KW-1185">Reference proteome</keyword>
<evidence type="ECO:0000313" key="3">
    <source>
        <dbReference type="Proteomes" id="UP000193944"/>
    </source>
</evidence>
<gene>
    <name evidence="2" type="ORF">BCR32DRAFT_265884</name>
    <name evidence="1" type="ORF">BCR32DRAFT_273585</name>
</gene>
<dbReference type="EMBL" id="MCFG01000728">
    <property type="protein sequence ID" value="ORX52066.1"/>
    <property type="molecule type" value="Genomic_DNA"/>
</dbReference>
<accession>A0A1Y1XIE6</accession>
<dbReference type="AlphaFoldDB" id="A0A1Y1XIE6"/>
<proteinExistence type="predicted"/>
<evidence type="ECO:0000313" key="1">
    <source>
        <dbReference type="EMBL" id="ORX52066.1"/>
    </source>
</evidence>
<name>A0A1Y1XIE6_9FUNG</name>
<reference evidence="2 3" key="1">
    <citation type="submission" date="2016-08" db="EMBL/GenBank/DDBJ databases">
        <title>A Parts List for Fungal Cellulosomes Revealed by Comparative Genomics.</title>
        <authorList>
            <consortium name="DOE Joint Genome Institute"/>
            <person name="Haitjema C.H."/>
            <person name="Gilmore S.P."/>
            <person name="Henske J.K."/>
            <person name="Solomon K.V."/>
            <person name="De Groot R."/>
            <person name="Kuo A."/>
            <person name="Mondo S.J."/>
            <person name="Salamov A.A."/>
            <person name="Labutti K."/>
            <person name="Zhao Z."/>
            <person name="Chiniquy J."/>
            <person name="Barry K."/>
            <person name="Brewer H.M."/>
            <person name="Purvine S.O."/>
            <person name="Wright A.T."/>
            <person name="Boxma B."/>
            <person name="Van Alen T."/>
            <person name="Hackstein J.H."/>
            <person name="Baker S.E."/>
            <person name="Grigoriev I.V."/>
            <person name="O'Malley M.A."/>
        </authorList>
    </citation>
    <scope>NUCLEOTIDE SEQUENCE [LARGE SCALE GENOMIC DNA]</scope>
    <source>
        <strain evidence="2 3">S4</strain>
    </source>
</reference>
<dbReference type="EMBL" id="MCFG01000040">
    <property type="protein sequence ID" value="ORX85134.1"/>
    <property type="molecule type" value="Genomic_DNA"/>
</dbReference>
<comment type="caution">
    <text evidence="2">The sequence shown here is derived from an EMBL/GenBank/DDBJ whole genome shotgun (WGS) entry which is preliminary data.</text>
</comment>
<reference evidence="2 3" key="2">
    <citation type="submission" date="2016-08" db="EMBL/GenBank/DDBJ databases">
        <title>Pervasive Adenine N6-methylation of Active Genes in Fungi.</title>
        <authorList>
            <consortium name="DOE Joint Genome Institute"/>
            <person name="Mondo S.J."/>
            <person name="Dannebaum R.O."/>
            <person name="Kuo R.C."/>
            <person name="Labutti K."/>
            <person name="Haridas S."/>
            <person name="Kuo A."/>
            <person name="Salamov A."/>
            <person name="Ahrendt S.R."/>
            <person name="Lipzen A."/>
            <person name="Sullivan W."/>
            <person name="Andreopoulos W.B."/>
            <person name="Clum A."/>
            <person name="Lindquist E."/>
            <person name="Daum C."/>
            <person name="Ramamoorthy G.K."/>
            <person name="Gryganskyi A."/>
            <person name="Culley D."/>
            <person name="Magnuson J.K."/>
            <person name="James T.Y."/>
            <person name="O'Malley M.A."/>
            <person name="Stajich J.E."/>
            <person name="Spatafora J.W."/>
            <person name="Visel A."/>
            <person name="Grigoriev I.V."/>
        </authorList>
    </citation>
    <scope>NUCLEOTIDE SEQUENCE [LARGE SCALE GENOMIC DNA]</scope>
    <source>
        <strain evidence="2 3">S4</strain>
    </source>
</reference>
<sequence length="324" mass="36788">MTIIIENKKYHPSDLKYHSLKSLKKHDYKNFEKIYDISSSSVVNENFDKDNTTSTATMSLNNYNKNKSLLLNNTTSSTLSNNVDNLNVNNFLSIPIEPSNASETNNADSLPFSSSSSLSTYSKTILNKRLTTEPLVIDTDLTNSSNSIKNCIDALNTGEIIDKVEDTVEEIGHMQNCSCEQCLTKHYNLRHSSYKLGNKIPSLTKSIYNNKNRQSTRFKYNIFDSLFFENNKNNIINNSNSDDNTNNNFVHNHNYIQNHSQSQIQNQNHSHNNQNIPIRTISLPNDHLPYHYHINQEVPSTKAGTSSGACNDDNNIVKPKVYLL</sequence>
<organism evidence="2 3">
    <name type="scientific">Anaeromyces robustus</name>
    <dbReference type="NCBI Taxonomy" id="1754192"/>
    <lineage>
        <taxon>Eukaryota</taxon>
        <taxon>Fungi</taxon>
        <taxon>Fungi incertae sedis</taxon>
        <taxon>Chytridiomycota</taxon>
        <taxon>Chytridiomycota incertae sedis</taxon>
        <taxon>Neocallimastigomycetes</taxon>
        <taxon>Neocallimastigales</taxon>
        <taxon>Neocallimastigaceae</taxon>
        <taxon>Anaeromyces</taxon>
    </lineage>
</organism>
<dbReference type="OrthoDB" id="2185596at2759"/>
<protein>
    <submittedName>
        <fullName evidence="2">Uncharacterized protein</fullName>
    </submittedName>
</protein>